<evidence type="ECO:0000313" key="4">
    <source>
        <dbReference type="EMBL" id="CAB4204079.1"/>
    </source>
</evidence>
<protein>
    <recommendedName>
        <fullName evidence="2">HTH cro/C1-type domain-containing protein</fullName>
    </recommendedName>
</protein>
<dbReference type="Gene3D" id="1.10.260.40">
    <property type="entry name" value="lambda repressor-like DNA-binding domains"/>
    <property type="match status" value="1"/>
</dbReference>
<dbReference type="PROSITE" id="PS50943">
    <property type="entry name" value="HTH_CROC1"/>
    <property type="match status" value="1"/>
</dbReference>
<organism evidence="5">
    <name type="scientific">uncultured Caudovirales phage</name>
    <dbReference type="NCBI Taxonomy" id="2100421"/>
    <lineage>
        <taxon>Viruses</taxon>
        <taxon>Duplodnaviria</taxon>
        <taxon>Heunggongvirae</taxon>
        <taxon>Uroviricota</taxon>
        <taxon>Caudoviricetes</taxon>
        <taxon>Peduoviridae</taxon>
        <taxon>Maltschvirus</taxon>
        <taxon>Maltschvirus maltsch</taxon>
    </lineage>
</organism>
<dbReference type="EMBL" id="LR797334">
    <property type="protein sequence ID" value="CAB4204079.1"/>
    <property type="molecule type" value="Genomic_DNA"/>
</dbReference>
<gene>
    <name evidence="4" type="ORF">UFOVP1392_24</name>
    <name evidence="5" type="ORF">UFOVP1569_23</name>
    <name evidence="3" type="ORF">UFOVP952_34</name>
</gene>
<name>A0A6J7XF54_9CAUD</name>
<reference evidence="5" key="1">
    <citation type="submission" date="2020-05" db="EMBL/GenBank/DDBJ databases">
        <authorList>
            <person name="Chiriac C."/>
            <person name="Salcher M."/>
            <person name="Ghai R."/>
            <person name="Kavagutti S V."/>
        </authorList>
    </citation>
    <scope>NUCLEOTIDE SEQUENCE</scope>
</reference>
<feature type="region of interest" description="Disordered" evidence="1">
    <location>
        <begin position="60"/>
        <end position="81"/>
    </location>
</feature>
<dbReference type="InterPro" id="IPR001387">
    <property type="entry name" value="Cro/C1-type_HTH"/>
</dbReference>
<evidence type="ECO:0000313" key="5">
    <source>
        <dbReference type="EMBL" id="CAB5229903.1"/>
    </source>
</evidence>
<proteinExistence type="predicted"/>
<evidence type="ECO:0000259" key="2">
    <source>
        <dbReference type="PROSITE" id="PS50943"/>
    </source>
</evidence>
<dbReference type="EMBL" id="LR798409">
    <property type="protein sequence ID" value="CAB5229903.1"/>
    <property type="molecule type" value="Genomic_DNA"/>
</dbReference>
<dbReference type="EMBL" id="LR796889">
    <property type="protein sequence ID" value="CAB4173089.1"/>
    <property type="molecule type" value="Genomic_DNA"/>
</dbReference>
<dbReference type="InterPro" id="IPR010982">
    <property type="entry name" value="Lambda_DNA-bd_dom_sf"/>
</dbReference>
<dbReference type="GO" id="GO:0003677">
    <property type="term" value="F:DNA binding"/>
    <property type="evidence" value="ECO:0007669"/>
    <property type="project" value="InterPro"/>
</dbReference>
<evidence type="ECO:0000313" key="3">
    <source>
        <dbReference type="EMBL" id="CAB4173089.1"/>
    </source>
</evidence>
<evidence type="ECO:0000256" key="1">
    <source>
        <dbReference type="SAM" id="MobiDB-lite"/>
    </source>
</evidence>
<sequence>MNGTGSKPTFATLTKLSAYYGVTVDAILNDQPEPEPVSTVQLNEILRLAEELAFKCSQLEQQQALNTPPPPKDHSAQTFVK</sequence>
<accession>A0A6J7XF54</accession>
<feature type="domain" description="HTH cro/C1-type" evidence="2">
    <location>
        <begin position="2"/>
        <end position="27"/>
    </location>
</feature>